<dbReference type="Proteomes" id="UP001560573">
    <property type="component" value="Unassembled WGS sequence"/>
</dbReference>
<sequence>MKIKENVVPFSTQPQRREFFCKALLLARVFGFAGHLVSINPRPIASGQVKPNLFRKKMSR</sequence>
<evidence type="ECO:0000313" key="2">
    <source>
        <dbReference type="Proteomes" id="UP001560573"/>
    </source>
</evidence>
<gene>
    <name evidence="1" type="ORF">QTN47_25805</name>
</gene>
<accession>A0ABV3ZN01</accession>
<protein>
    <submittedName>
        <fullName evidence="1">Uncharacterized protein</fullName>
    </submittedName>
</protein>
<comment type="caution">
    <text evidence="1">The sequence shown here is derived from an EMBL/GenBank/DDBJ whole genome shotgun (WGS) entry which is preliminary data.</text>
</comment>
<keyword evidence="2" id="KW-1185">Reference proteome</keyword>
<reference evidence="1 2" key="1">
    <citation type="submission" date="2023-07" db="EMBL/GenBank/DDBJ databases">
        <authorList>
            <person name="Lian W.-H."/>
        </authorList>
    </citation>
    <scope>NUCLEOTIDE SEQUENCE [LARGE SCALE GENOMIC DNA]</scope>
    <source>
        <strain evidence="1 2">SYSU DXS3180</strain>
    </source>
</reference>
<dbReference type="EMBL" id="JAULBC010000011">
    <property type="protein sequence ID" value="MEX6690950.1"/>
    <property type="molecule type" value="Genomic_DNA"/>
</dbReference>
<organism evidence="1 2">
    <name type="scientific">Danxiaibacter flavus</name>
    <dbReference type="NCBI Taxonomy" id="3049108"/>
    <lineage>
        <taxon>Bacteria</taxon>
        <taxon>Pseudomonadati</taxon>
        <taxon>Bacteroidota</taxon>
        <taxon>Chitinophagia</taxon>
        <taxon>Chitinophagales</taxon>
        <taxon>Chitinophagaceae</taxon>
        <taxon>Danxiaibacter</taxon>
    </lineage>
</organism>
<evidence type="ECO:0000313" key="1">
    <source>
        <dbReference type="EMBL" id="MEX6690950.1"/>
    </source>
</evidence>
<dbReference type="RefSeq" id="WP_369332366.1">
    <property type="nucleotide sequence ID" value="NZ_JAULBC010000011.1"/>
</dbReference>
<name>A0ABV3ZN01_9BACT</name>
<proteinExistence type="predicted"/>